<evidence type="ECO:0000259" key="3">
    <source>
        <dbReference type="Pfam" id="PF12969"/>
    </source>
</evidence>
<dbReference type="OrthoDB" id="98874at2"/>
<dbReference type="SUPFAM" id="SSF54001">
    <property type="entry name" value="Cysteine proteinases"/>
    <property type="match status" value="1"/>
</dbReference>
<dbReference type="RefSeq" id="WP_105683640.1">
    <property type="nucleotide sequence ID" value="NZ_JBBGZD010000003.1"/>
</dbReference>
<dbReference type="Gene3D" id="3.10.620.30">
    <property type="match status" value="1"/>
</dbReference>
<dbReference type="Gene3D" id="2.60.40.3140">
    <property type="match status" value="1"/>
</dbReference>
<keyword evidence="6" id="KW-1185">Reference proteome</keyword>
<feature type="chain" id="PRO_5015412533" evidence="1">
    <location>
        <begin position="22"/>
        <end position="640"/>
    </location>
</feature>
<sequence>MKINAKLTVAVSCLVFNTSFAQHKFLSPPLFDEADLKKTNSLIEKDAPAEILYNSVRYNIMNDNSLEKEWYSKIKIYDKKRSEDWLNISIPLLTDESLSKFEVRIYNLSNNKVEKILIDKKEQLKENFTEGINIYKLALPNISDGSVIEYSYKVTSNNISNPVYFLEYNIPVVYQEYNLEYPDEPITYSFNSTGSIFKPKYHISTTEDRLGALYNVFRFGYEDMKSIQKEKYVKDLNRFRGKIKPELKRFSTKYFTYSEFKDWNNLADKLYSFDDFGSFLKGNVKDILPENIKTYYDPLGRADKIFNFVKENYRWNEKAGIMASQNLRQLIKTKSGNSADINLLLTMLLRDAGIEANPLLISTVDNGILNVISPNINNLNFVLTSVKINNQIYFYDATSFNSKVNMLPERDWNDFGILLEGKKGTSLSFSNTNISKKEMNIKASLDLGNSLVKGIFTQKDSGMYAINSYDEFDRNKDKYKQVFPSRYNIDGKNVEPKLLDNGDFETQMAFSDSNLMDVIGDKIVINPIMFLNAEKELFDQSHERKYQIDFISAFNKEKRIELEIPENYKVLSLPKDKKMATDDQEISFLYKVETLGNKIIITSKIGIASQNYPKEYYPFFKQIWKTISETENQVISLVKK</sequence>
<dbReference type="Proteomes" id="UP000238325">
    <property type="component" value="Unassembled WGS sequence"/>
</dbReference>
<protein>
    <submittedName>
        <fullName evidence="4">Transglutaminase</fullName>
    </submittedName>
</protein>
<dbReference type="EMBL" id="PCPP01000003">
    <property type="protein sequence ID" value="PRB82530.1"/>
    <property type="molecule type" value="Genomic_DNA"/>
</dbReference>
<accession>A0A2S9CPV8</accession>
<evidence type="ECO:0000313" key="4">
    <source>
        <dbReference type="EMBL" id="PRB82530.1"/>
    </source>
</evidence>
<feature type="signal peptide" evidence="1">
    <location>
        <begin position="1"/>
        <end position="21"/>
    </location>
</feature>
<feature type="domain" description="Transglutaminase-like" evidence="2">
    <location>
        <begin position="293"/>
        <end position="357"/>
    </location>
</feature>
<evidence type="ECO:0000256" key="1">
    <source>
        <dbReference type="SAM" id="SignalP"/>
    </source>
</evidence>
<reference evidence="6 7" key="1">
    <citation type="submission" date="2017-09" db="EMBL/GenBank/DDBJ databases">
        <title>Genomic, metabolic, and phenotypic characteristics of bacterial isolates from the natural microbiome of the model nematode Caenorhabditis elegans.</title>
        <authorList>
            <person name="Zimmermann J."/>
            <person name="Obeng N."/>
            <person name="Yang W."/>
            <person name="Obeng O."/>
            <person name="Kissoyan K."/>
            <person name="Pees B."/>
            <person name="Dirksen P."/>
            <person name="Hoppner M."/>
            <person name="Franke A."/>
            <person name="Rosenstiel P."/>
            <person name="Leippe M."/>
            <person name="Dierking K."/>
            <person name="Kaleta C."/>
            <person name="Schulenburg H."/>
        </authorList>
    </citation>
    <scope>NUCLEOTIDE SEQUENCE [LARGE SCALE GENOMIC DNA]</scope>
    <source>
        <strain evidence="4 7">MYb25</strain>
        <strain evidence="5 6">MYb44</strain>
    </source>
</reference>
<evidence type="ECO:0000259" key="2">
    <source>
        <dbReference type="Pfam" id="PF01841"/>
    </source>
</evidence>
<feature type="domain" description="DUF3857" evidence="3">
    <location>
        <begin position="63"/>
        <end position="191"/>
    </location>
</feature>
<name>A0A2S9CPV8_CHRCI</name>
<evidence type="ECO:0000313" key="6">
    <source>
        <dbReference type="Proteomes" id="UP000238325"/>
    </source>
</evidence>
<dbReference type="Pfam" id="PF12969">
    <property type="entry name" value="DUF3857"/>
    <property type="match status" value="1"/>
</dbReference>
<dbReference type="InterPro" id="IPR002931">
    <property type="entry name" value="Transglutaminase-like"/>
</dbReference>
<dbReference type="InterPro" id="IPR038765">
    <property type="entry name" value="Papain-like_cys_pep_sf"/>
</dbReference>
<gene>
    <name evidence="4" type="ORF">CQ022_17740</name>
    <name evidence="5" type="ORF">CQ033_16635</name>
</gene>
<comment type="caution">
    <text evidence="4">The sequence shown here is derived from an EMBL/GenBank/DDBJ whole genome shotgun (WGS) entry which is preliminary data.</text>
</comment>
<organism evidence="4 7">
    <name type="scientific">Chryseobacterium culicis</name>
    <dbReference type="NCBI Taxonomy" id="680127"/>
    <lineage>
        <taxon>Bacteria</taxon>
        <taxon>Pseudomonadati</taxon>
        <taxon>Bacteroidota</taxon>
        <taxon>Flavobacteriia</taxon>
        <taxon>Flavobacteriales</taxon>
        <taxon>Weeksellaceae</taxon>
        <taxon>Chryseobacterium group</taxon>
        <taxon>Chryseobacterium</taxon>
    </lineage>
</organism>
<keyword evidence="1" id="KW-0732">Signal</keyword>
<dbReference type="Proteomes" id="UP000238534">
    <property type="component" value="Unassembled WGS sequence"/>
</dbReference>
<dbReference type="Pfam" id="PF01841">
    <property type="entry name" value="Transglut_core"/>
    <property type="match status" value="1"/>
</dbReference>
<dbReference type="EMBL" id="PCPH01000004">
    <property type="protein sequence ID" value="PRB88905.1"/>
    <property type="molecule type" value="Genomic_DNA"/>
</dbReference>
<dbReference type="AlphaFoldDB" id="A0A2S9CPV8"/>
<evidence type="ECO:0000313" key="5">
    <source>
        <dbReference type="EMBL" id="PRB88905.1"/>
    </source>
</evidence>
<proteinExistence type="predicted"/>
<evidence type="ECO:0000313" key="7">
    <source>
        <dbReference type="Proteomes" id="UP000238534"/>
    </source>
</evidence>
<dbReference type="Gene3D" id="2.60.120.1130">
    <property type="match status" value="1"/>
</dbReference>
<dbReference type="InterPro" id="IPR024618">
    <property type="entry name" value="DUF3857"/>
</dbReference>